<dbReference type="RefSeq" id="WP_204010960.1">
    <property type="nucleotide sequence ID" value="NZ_BOPG01000102.1"/>
</dbReference>
<keyword evidence="2" id="KW-1185">Reference proteome</keyword>
<accession>A0A8J3ZLT5</accession>
<reference evidence="1" key="1">
    <citation type="submission" date="2021-01" db="EMBL/GenBank/DDBJ databases">
        <title>Whole genome shotgun sequence of Virgisporangium aurantiacum NBRC 16421.</title>
        <authorList>
            <person name="Komaki H."/>
            <person name="Tamura T."/>
        </authorList>
    </citation>
    <scope>NUCLEOTIDE SEQUENCE</scope>
    <source>
        <strain evidence="1">NBRC 16421</strain>
    </source>
</reference>
<comment type="caution">
    <text evidence="1">The sequence shown here is derived from an EMBL/GenBank/DDBJ whole genome shotgun (WGS) entry which is preliminary data.</text>
</comment>
<evidence type="ECO:0000313" key="1">
    <source>
        <dbReference type="EMBL" id="GIJ63755.1"/>
    </source>
</evidence>
<protein>
    <submittedName>
        <fullName evidence="1">Uncharacterized protein</fullName>
    </submittedName>
</protein>
<sequence>MSIADDGGWSFDAAREPAQFAAAVDPGSPGVEHALDDEQTLCSIPAGTVTVYRHLFRSNHPAACPACRLHAAAAPTRPSAQERLHDRVLAAGPGSMKDELLAALRRGGPIKIWVNGPGVRLGQHYGRAGQIVEGGPAAAAAWSTNERVGIARVITEDCQFVVVLPDEGPPSIARAGLDR</sequence>
<dbReference type="AlphaFoldDB" id="A0A8J3ZLT5"/>
<proteinExistence type="predicted"/>
<organism evidence="1 2">
    <name type="scientific">Virgisporangium aurantiacum</name>
    <dbReference type="NCBI Taxonomy" id="175570"/>
    <lineage>
        <taxon>Bacteria</taxon>
        <taxon>Bacillati</taxon>
        <taxon>Actinomycetota</taxon>
        <taxon>Actinomycetes</taxon>
        <taxon>Micromonosporales</taxon>
        <taxon>Micromonosporaceae</taxon>
        <taxon>Virgisporangium</taxon>
    </lineage>
</organism>
<name>A0A8J3ZLT5_9ACTN</name>
<dbReference type="Proteomes" id="UP000612585">
    <property type="component" value="Unassembled WGS sequence"/>
</dbReference>
<dbReference type="EMBL" id="BOPG01000102">
    <property type="protein sequence ID" value="GIJ63755.1"/>
    <property type="molecule type" value="Genomic_DNA"/>
</dbReference>
<evidence type="ECO:0000313" key="2">
    <source>
        <dbReference type="Proteomes" id="UP000612585"/>
    </source>
</evidence>
<gene>
    <name evidence="1" type="ORF">Vau01_112710</name>
</gene>